<comment type="caution">
    <text evidence="1">The sequence shown here is derived from an EMBL/GenBank/DDBJ whole genome shotgun (WGS) entry which is preliminary data.</text>
</comment>
<protein>
    <submittedName>
        <fullName evidence="1">Uncharacterized protein</fullName>
    </submittedName>
</protein>
<name>K2FEI5_9BACT</name>
<organism evidence="1">
    <name type="scientific">uncultured bacterium</name>
    <name type="common">gcode 4</name>
    <dbReference type="NCBI Taxonomy" id="1234023"/>
    <lineage>
        <taxon>Bacteria</taxon>
        <taxon>environmental samples</taxon>
    </lineage>
</organism>
<evidence type="ECO:0000313" key="1">
    <source>
        <dbReference type="EMBL" id="EKE29596.1"/>
    </source>
</evidence>
<dbReference type="EMBL" id="AMFJ01000141">
    <property type="protein sequence ID" value="EKE29596.1"/>
    <property type="molecule type" value="Genomic_DNA"/>
</dbReference>
<reference evidence="1" key="1">
    <citation type="journal article" date="2012" name="Science">
        <title>Fermentation, hydrogen, and sulfur metabolism in multiple uncultivated bacterial phyla.</title>
        <authorList>
            <person name="Wrighton K.C."/>
            <person name="Thomas B.C."/>
            <person name="Sharon I."/>
            <person name="Miller C.S."/>
            <person name="Castelle C.J."/>
            <person name="VerBerkmoes N.C."/>
            <person name="Wilkins M.J."/>
            <person name="Hettich R.L."/>
            <person name="Lipton M.S."/>
            <person name="Williams K.H."/>
            <person name="Long P.E."/>
            <person name="Banfield J.F."/>
        </authorList>
    </citation>
    <scope>NUCLEOTIDE SEQUENCE [LARGE SCALE GENOMIC DNA]</scope>
</reference>
<dbReference type="AlphaFoldDB" id="K2FEI5"/>
<gene>
    <name evidence="1" type="ORF">ACD_2C00141G0018</name>
</gene>
<accession>K2FEI5</accession>
<sequence length="220" mass="26574">MHNIESSIVLSEVQKYVKDWLIRISVANLISDIRWEVVWIINKKWLSYWKVKLSCVWWCAELYDRTFLENLWATDFEKNDVKFKIPIENVAKFLELTKWKAVPDFIESDPHRELREELSQEILNWYQMAPVLDESEVAKLSAHYSWTMFDSGFWMTESRPFVSIYIWRYFTLSWSKSILKRILESRVVHRISPKEYEAKRTMNWIYISPNVLAASELIYD</sequence>
<proteinExistence type="predicted"/>